<evidence type="ECO:0000256" key="1">
    <source>
        <dbReference type="SAM" id="SignalP"/>
    </source>
</evidence>
<name>A0ABY8VS33_9MYCO</name>
<dbReference type="EMBL" id="CP126981">
    <property type="protein sequence ID" value="WIM86448.1"/>
    <property type="molecule type" value="Genomic_DNA"/>
</dbReference>
<sequence>MSSAAIGALLATPAIALLGAAAASADASDLAHLGPIAFDGFTDTFTYDTSTNAFDNLLTGSSNLVPFELDTFYGAPGSGDSGVIFTIPLLYQGGFEEIGGKFTPIFTVNSADFVNFDQGVIELGGTPPPEIETISLFSAGGFDDLFSVNLTTFATDNYLEGSYNGLTFDLDFFSGAAGPDSSEWLFTIPSVVQIGFSDIGGDITPIFPLTVADFLNPDFGLSAIGGVPGL</sequence>
<gene>
    <name evidence="2" type="ORF">PT015_16255</name>
</gene>
<feature type="signal peptide" evidence="1">
    <location>
        <begin position="1"/>
        <end position="27"/>
    </location>
</feature>
<dbReference type="RefSeq" id="WP_285185784.1">
    <property type="nucleotide sequence ID" value="NZ_CP126981.1"/>
</dbReference>
<evidence type="ECO:0000313" key="3">
    <source>
        <dbReference type="Proteomes" id="UP001236585"/>
    </source>
</evidence>
<reference evidence="2 3" key="1">
    <citation type="journal article" date="2023" name="Microbiol. Resour. Announc.">
        <title>Complete Genome Sequence of Mycobacterium wuenschmanii, a novel Nontuberculous Mycobacterium Isolated from a captive population of Amazon Milk Frogs.</title>
        <authorList>
            <person name="Hicks J."/>
            <person name="Zeineldin M."/>
            <person name="Ward H."/>
            <person name="Wuenschmann A."/>
            <person name="Camp P."/>
            <person name="Farrell D."/>
            <person name="Lehman K."/>
            <person name="Thacker T."/>
            <person name="Cuthbert E."/>
        </authorList>
    </citation>
    <scope>NUCLEOTIDE SEQUENCE [LARGE SCALE GENOMIC DNA]</scope>
    <source>
        <strain evidence="2 3">Wuenschmanii</strain>
    </source>
</reference>
<dbReference type="Proteomes" id="UP001236585">
    <property type="component" value="Chromosome"/>
</dbReference>
<protein>
    <recommendedName>
        <fullName evidence="4">PEP-CTERM sorting domain-containing protein</fullName>
    </recommendedName>
</protein>
<proteinExistence type="predicted"/>
<evidence type="ECO:0000313" key="2">
    <source>
        <dbReference type="EMBL" id="WIM86448.1"/>
    </source>
</evidence>
<accession>A0ABY8VS33</accession>
<feature type="chain" id="PRO_5047116630" description="PEP-CTERM sorting domain-containing protein" evidence="1">
    <location>
        <begin position="28"/>
        <end position="230"/>
    </location>
</feature>
<keyword evidence="1" id="KW-0732">Signal</keyword>
<evidence type="ECO:0008006" key="4">
    <source>
        <dbReference type="Google" id="ProtNLM"/>
    </source>
</evidence>
<keyword evidence="3" id="KW-1185">Reference proteome</keyword>
<organism evidence="2 3">
    <name type="scientific">Candidatus Mycobacterium wuenschmannii</name>
    <dbReference type="NCBI Taxonomy" id="3027808"/>
    <lineage>
        <taxon>Bacteria</taxon>
        <taxon>Bacillati</taxon>
        <taxon>Actinomycetota</taxon>
        <taxon>Actinomycetes</taxon>
        <taxon>Mycobacteriales</taxon>
        <taxon>Mycobacteriaceae</taxon>
        <taxon>Mycobacterium</taxon>
    </lineage>
</organism>